<feature type="domain" description="Peptidase M50" evidence="9">
    <location>
        <begin position="190"/>
        <end position="285"/>
    </location>
</feature>
<keyword evidence="11" id="KW-1185">Reference proteome</keyword>
<evidence type="ECO:0000256" key="5">
    <source>
        <dbReference type="ARBA" id="ARBA00022989"/>
    </source>
</evidence>
<dbReference type="AlphaFoldDB" id="A0A2P5TL00"/>
<reference evidence="11" key="1">
    <citation type="submission" date="2016-11" db="EMBL/GenBank/DDBJ databases">
        <authorList>
            <person name="Sisinthy S."/>
            <person name="Ara S."/>
            <person name="Gundlapally S.R."/>
        </authorList>
    </citation>
    <scope>NUCLEOTIDE SEQUENCE [LARGE SCALE GENOMIC DNA]</scope>
    <source>
        <strain evidence="11">V1-41</strain>
    </source>
</reference>
<evidence type="ECO:0000256" key="8">
    <source>
        <dbReference type="SAM" id="Phobius"/>
    </source>
</evidence>
<comment type="subcellular location">
    <subcellularLocation>
        <location evidence="2">Endomembrane system</location>
        <topology evidence="2">Multi-pass membrane protein</topology>
    </subcellularLocation>
</comment>
<dbReference type="InterPro" id="IPR001193">
    <property type="entry name" value="MBTPS2"/>
</dbReference>
<dbReference type="GO" id="GO:0004222">
    <property type="term" value="F:metalloendopeptidase activity"/>
    <property type="evidence" value="ECO:0007669"/>
    <property type="project" value="InterPro"/>
</dbReference>
<feature type="transmembrane region" description="Helical" evidence="8">
    <location>
        <begin position="247"/>
        <end position="266"/>
    </location>
</feature>
<dbReference type="Proteomes" id="UP000242231">
    <property type="component" value="Unassembled WGS sequence"/>
</dbReference>
<evidence type="ECO:0000256" key="3">
    <source>
        <dbReference type="ARBA" id="ARBA00007931"/>
    </source>
</evidence>
<dbReference type="RefSeq" id="WP_104486813.1">
    <property type="nucleotide sequence ID" value="NZ_BMYB01000023.1"/>
</dbReference>
<dbReference type="GO" id="GO:0031293">
    <property type="term" value="P:membrane protein intracellular domain proteolysis"/>
    <property type="evidence" value="ECO:0007669"/>
    <property type="project" value="TreeGrafter"/>
</dbReference>
<keyword evidence="7" id="KW-0175">Coiled coil</keyword>
<dbReference type="GO" id="GO:0016020">
    <property type="term" value="C:membrane"/>
    <property type="evidence" value="ECO:0007669"/>
    <property type="project" value="InterPro"/>
</dbReference>
<feature type="transmembrane region" description="Helical" evidence="8">
    <location>
        <begin position="418"/>
        <end position="445"/>
    </location>
</feature>
<dbReference type="GO" id="GO:0005737">
    <property type="term" value="C:cytoplasm"/>
    <property type="evidence" value="ECO:0007669"/>
    <property type="project" value="TreeGrafter"/>
</dbReference>
<feature type="transmembrane region" description="Helical" evidence="8">
    <location>
        <begin position="352"/>
        <end position="373"/>
    </location>
</feature>
<feature type="transmembrane region" description="Helical" evidence="8">
    <location>
        <begin position="379"/>
        <end position="398"/>
    </location>
</feature>
<comment type="similarity">
    <text evidence="3">Belongs to the peptidase M50B family.</text>
</comment>
<feature type="transmembrane region" description="Helical" evidence="8">
    <location>
        <begin position="144"/>
        <end position="166"/>
    </location>
</feature>
<dbReference type="GO" id="GO:0012505">
    <property type="term" value="C:endomembrane system"/>
    <property type="evidence" value="ECO:0007669"/>
    <property type="project" value="UniProtKB-SubCell"/>
</dbReference>
<dbReference type="Pfam" id="PF02163">
    <property type="entry name" value="Peptidase_M50"/>
    <property type="match status" value="1"/>
</dbReference>
<comment type="caution">
    <text evidence="10">The sequence shown here is derived from an EMBL/GenBank/DDBJ whole genome shotgun (WGS) entry which is preliminary data.</text>
</comment>
<feature type="transmembrane region" description="Helical" evidence="8">
    <location>
        <begin position="172"/>
        <end position="195"/>
    </location>
</feature>
<dbReference type="OrthoDB" id="9759690at2"/>
<dbReference type="EMBL" id="MPZM01000023">
    <property type="protein sequence ID" value="PPL15919.1"/>
    <property type="molecule type" value="Genomic_DNA"/>
</dbReference>
<evidence type="ECO:0000313" key="10">
    <source>
        <dbReference type="EMBL" id="PPL15919.1"/>
    </source>
</evidence>
<comment type="cofactor">
    <cofactor evidence="1">
        <name>Zn(2+)</name>
        <dbReference type="ChEBI" id="CHEBI:29105"/>
    </cofactor>
</comment>
<feature type="transmembrane region" description="Helical" evidence="8">
    <location>
        <begin position="278"/>
        <end position="298"/>
    </location>
</feature>
<evidence type="ECO:0000256" key="2">
    <source>
        <dbReference type="ARBA" id="ARBA00004127"/>
    </source>
</evidence>
<evidence type="ECO:0000256" key="7">
    <source>
        <dbReference type="SAM" id="Coils"/>
    </source>
</evidence>
<dbReference type="PANTHER" id="PTHR13325:SF3">
    <property type="entry name" value="MEMBRANE-BOUND TRANSCRIPTION FACTOR SITE-2 PROTEASE"/>
    <property type="match status" value="1"/>
</dbReference>
<organism evidence="10 11">
    <name type="scientific">Oceanisphaera arctica</name>
    <dbReference type="NCBI Taxonomy" id="641510"/>
    <lineage>
        <taxon>Bacteria</taxon>
        <taxon>Pseudomonadati</taxon>
        <taxon>Pseudomonadota</taxon>
        <taxon>Gammaproteobacteria</taxon>
        <taxon>Aeromonadales</taxon>
        <taxon>Aeromonadaceae</taxon>
        <taxon>Oceanisphaera</taxon>
    </lineage>
</organism>
<evidence type="ECO:0000256" key="1">
    <source>
        <dbReference type="ARBA" id="ARBA00001947"/>
    </source>
</evidence>
<name>A0A2P5TL00_9GAMM</name>
<evidence type="ECO:0000259" key="9">
    <source>
        <dbReference type="Pfam" id="PF02163"/>
    </source>
</evidence>
<dbReference type="PANTHER" id="PTHR13325">
    <property type="entry name" value="PROTEASE M50 MEMBRANE-BOUND TRANSCRIPTION FACTOR SITE 2 PROTEASE"/>
    <property type="match status" value="1"/>
</dbReference>
<protein>
    <submittedName>
        <fullName evidence="10">Peptidase M50</fullName>
    </submittedName>
</protein>
<keyword evidence="5 8" id="KW-1133">Transmembrane helix</keyword>
<dbReference type="InterPro" id="IPR008915">
    <property type="entry name" value="Peptidase_M50"/>
</dbReference>
<keyword evidence="6 8" id="KW-0472">Membrane</keyword>
<keyword evidence="4 8" id="KW-0812">Transmembrane</keyword>
<sequence length="705" mass="80431">MTIGAVLPPLRQNLRLLPGAPDEDGAPRWLLFDAVRNKYFALSAEALYLIRHWQAGASAEGFLLELNNQGHDYRPEELAAFIDFVVSNNLIESRTVEASQHVYQQYADQLLGFWRWLIHHYLFIRIPLFRPDPWLNRWTPRLNWLFAPVTHYLLLSLGGLGLVLVVRQWDSFWSTFLHFFSLEGLVFYGLTLAVVKSAHELGHAFAAKRQGCRVASMGVALLVMFPVLYTDTTDAWRLRSRAARLRIVTAGVRTELYLALLATFLWNLLPDGPLRSAAFFVATTSWVTSVLVNISPFLRFDGYYAFSDWLGIENLQQRAFAFGRWRLRHLLLGLKDPLPEPQPRGRTRLMVAYAWATWLYRFFLFLGIALLVYHLFFKVLGILLFVVEVLWFIVLPIWREVSVWWKRRSECSMGTGRLLFWALAAGVLMLSLLPLHVGVAVPAVLKAQSEQSLFVSEPAVIMEMAVKQGDAVEAGQLLVRLESEPLNFELQQVEEELQLVRLLLDRSGSSVQEKAVRAITEQQHQRLLERRAGLQARQERLQLRAPFTGRVTQIESLHPGVWVGTEMPLLSLVEPTRFHVEGYIGEQYLDLVRAGSQGVFIADRPGMEALPVKIRDVDIGAVFALPYGELSSEYGGPIAVRRVVEDRLVPEEGHYRVSMTLNDISPISRIDARLPGVVRVEGESRSWLWYQLRRVLAILIRESGF</sequence>
<evidence type="ECO:0000256" key="6">
    <source>
        <dbReference type="ARBA" id="ARBA00023136"/>
    </source>
</evidence>
<proteinExistence type="inferred from homology"/>
<accession>A0A2P5TL00</accession>
<evidence type="ECO:0000313" key="11">
    <source>
        <dbReference type="Proteomes" id="UP000242231"/>
    </source>
</evidence>
<dbReference type="Gene3D" id="2.40.50.100">
    <property type="match status" value="1"/>
</dbReference>
<feature type="coiled-coil region" evidence="7">
    <location>
        <begin position="517"/>
        <end position="544"/>
    </location>
</feature>
<evidence type="ECO:0000256" key="4">
    <source>
        <dbReference type="ARBA" id="ARBA00022692"/>
    </source>
</evidence>
<gene>
    <name evidence="10" type="ORF">UN63_11055</name>
</gene>
<dbReference type="SUPFAM" id="SSF111369">
    <property type="entry name" value="HlyD-like secretion proteins"/>
    <property type="match status" value="1"/>
</dbReference>